<sequence>MARHRAQAQFERARWRLWVLVPAWLLQLVFTIPMTGLFAWRLGDTLKHYDQRQRQGEQPVIETVWEAANAFLSFMTACCTIFEMVRYWGEVLTPWTMLFTHVMKTLCALAIVALDIVVLTQLNDRHYSLVSLGLGGALLLLVFAMLIWVVTVYRRVAIHGDYVRRTSNVKGFGFNDGLEPEYARSRASSLIDKGRHSFVSSRRVSIEAASTPPVNEMGPLQRTASYYNHQRDTQFDEYMARRSSCNVNADFEAAPGAEFSGAGKQHSPSARPHGEYIVLVSGTVKSNRPGQERSVSTTSSHVLVAVPEEAHEADEEGEEDHRALLRHKRRRSSTDLGGPVRQSVDVVPKWQQQQ</sequence>
<feature type="transmembrane region" description="Helical" evidence="2">
    <location>
        <begin position="129"/>
        <end position="150"/>
    </location>
</feature>
<accession>A0AA39GBX7</accession>
<evidence type="ECO:0000313" key="3">
    <source>
        <dbReference type="EMBL" id="KAK0384450.1"/>
    </source>
</evidence>
<dbReference type="EMBL" id="JAPDFR010000008">
    <property type="protein sequence ID" value="KAK0384450.1"/>
    <property type="molecule type" value="Genomic_DNA"/>
</dbReference>
<comment type="caution">
    <text evidence="3">The sequence shown here is derived from an EMBL/GenBank/DDBJ whole genome shotgun (WGS) entry which is preliminary data.</text>
</comment>
<name>A0AA39GBX7_SARSR</name>
<feature type="compositionally biased region" description="Polar residues" evidence="1">
    <location>
        <begin position="286"/>
        <end position="301"/>
    </location>
</feature>
<gene>
    <name evidence="3" type="ORF">NLU13_8536</name>
</gene>
<evidence type="ECO:0000256" key="1">
    <source>
        <dbReference type="SAM" id="MobiDB-lite"/>
    </source>
</evidence>
<keyword evidence="2" id="KW-0472">Membrane</keyword>
<evidence type="ECO:0000313" key="4">
    <source>
        <dbReference type="Proteomes" id="UP001175261"/>
    </source>
</evidence>
<evidence type="ECO:0000256" key="2">
    <source>
        <dbReference type="SAM" id="Phobius"/>
    </source>
</evidence>
<feature type="transmembrane region" description="Helical" evidence="2">
    <location>
        <begin position="95"/>
        <end position="117"/>
    </location>
</feature>
<keyword evidence="2" id="KW-1133">Transmembrane helix</keyword>
<dbReference type="AlphaFoldDB" id="A0AA39GBX7"/>
<keyword evidence="2" id="KW-0812">Transmembrane</keyword>
<keyword evidence="4" id="KW-1185">Reference proteome</keyword>
<feature type="region of interest" description="Disordered" evidence="1">
    <location>
        <begin position="286"/>
        <end position="354"/>
    </location>
</feature>
<reference evidence="3" key="1">
    <citation type="submission" date="2022-10" db="EMBL/GenBank/DDBJ databases">
        <title>Determination and structural analysis of whole genome sequence of Sarocladium strictum F4-1.</title>
        <authorList>
            <person name="Hu L."/>
            <person name="Jiang Y."/>
        </authorList>
    </citation>
    <scope>NUCLEOTIDE SEQUENCE</scope>
    <source>
        <strain evidence="3">F4-1</strain>
    </source>
</reference>
<proteinExistence type="predicted"/>
<feature type="transmembrane region" description="Helical" evidence="2">
    <location>
        <begin position="24"/>
        <end position="43"/>
    </location>
</feature>
<protein>
    <submittedName>
        <fullName evidence="3">Uncharacterized protein</fullName>
    </submittedName>
</protein>
<organism evidence="3 4">
    <name type="scientific">Sarocladium strictum</name>
    <name type="common">Black bundle disease fungus</name>
    <name type="synonym">Acremonium strictum</name>
    <dbReference type="NCBI Taxonomy" id="5046"/>
    <lineage>
        <taxon>Eukaryota</taxon>
        <taxon>Fungi</taxon>
        <taxon>Dikarya</taxon>
        <taxon>Ascomycota</taxon>
        <taxon>Pezizomycotina</taxon>
        <taxon>Sordariomycetes</taxon>
        <taxon>Hypocreomycetidae</taxon>
        <taxon>Hypocreales</taxon>
        <taxon>Sarocladiaceae</taxon>
        <taxon>Sarocladium</taxon>
    </lineage>
</organism>
<dbReference type="Proteomes" id="UP001175261">
    <property type="component" value="Unassembled WGS sequence"/>
</dbReference>